<dbReference type="Pfam" id="PF17657">
    <property type="entry name" value="DNA_pol3_finger"/>
    <property type="match status" value="1"/>
</dbReference>
<evidence type="ECO:0000313" key="14">
    <source>
        <dbReference type="EMBL" id="TII01312.1"/>
    </source>
</evidence>
<dbReference type="InterPro" id="IPR041931">
    <property type="entry name" value="DNA_pol3_alpha_thumb_dom"/>
</dbReference>
<feature type="domain" description="Polymerase/histidinol phosphatase N-terminal" evidence="12">
    <location>
        <begin position="3"/>
        <end position="70"/>
    </location>
</feature>
<dbReference type="AlphaFoldDB" id="A0A4T2GRT1"/>
<dbReference type="GO" id="GO:0006260">
    <property type="term" value="P:DNA replication"/>
    <property type="evidence" value="ECO:0007669"/>
    <property type="project" value="UniProtKB-KW"/>
</dbReference>
<evidence type="ECO:0000256" key="5">
    <source>
        <dbReference type="ARBA" id="ARBA00022679"/>
    </source>
</evidence>
<gene>
    <name evidence="14" type="ORF">FAJ39_00830</name>
    <name evidence="13" type="ORF">FAJ39_03760</name>
</gene>
<reference evidence="13 15" key="1">
    <citation type="submission" date="2019-04" db="EMBL/GenBank/DDBJ databases">
        <title>Genome analysis of Streptococcus suis strain WUSS424.</title>
        <authorList>
            <person name="Chen H."/>
            <person name="Gao X."/>
            <person name="Wu Z."/>
        </authorList>
    </citation>
    <scope>NUCLEOTIDE SEQUENCE [LARGE SCALE GENOMIC DNA]</scope>
    <source>
        <strain evidence="13 15">WUSS424</strain>
    </source>
</reference>
<dbReference type="EMBL" id="SSXO01000001">
    <property type="protein sequence ID" value="TII01312.1"/>
    <property type="molecule type" value="Genomic_DNA"/>
</dbReference>
<dbReference type="GO" id="GO:0003887">
    <property type="term" value="F:DNA-directed DNA polymerase activity"/>
    <property type="evidence" value="ECO:0007669"/>
    <property type="project" value="UniProtKB-KW"/>
</dbReference>
<comment type="caution">
    <text evidence="13">The sequence shown here is derived from an EMBL/GenBank/DDBJ whole genome shotgun (WGS) entry which is preliminary data.</text>
</comment>
<dbReference type="OrthoDB" id="9803237at2"/>
<dbReference type="GO" id="GO:0005737">
    <property type="term" value="C:cytoplasm"/>
    <property type="evidence" value="ECO:0007669"/>
    <property type="project" value="UniProtKB-SubCell"/>
</dbReference>
<dbReference type="GO" id="GO:0008408">
    <property type="term" value="F:3'-5' exonuclease activity"/>
    <property type="evidence" value="ECO:0007669"/>
    <property type="project" value="InterPro"/>
</dbReference>
<evidence type="ECO:0000256" key="1">
    <source>
        <dbReference type="ARBA" id="ARBA00004496"/>
    </source>
</evidence>
<keyword evidence="5 13" id="KW-0808">Transferase</keyword>
<dbReference type="InterPro" id="IPR004365">
    <property type="entry name" value="NA-bd_OB_tRNA"/>
</dbReference>
<dbReference type="InterPro" id="IPR004805">
    <property type="entry name" value="DnaE2/DnaE/PolC"/>
</dbReference>
<dbReference type="Pfam" id="PF02811">
    <property type="entry name" value="PHP"/>
    <property type="match status" value="1"/>
</dbReference>
<evidence type="ECO:0000256" key="4">
    <source>
        <dbReference type="ARBA" id="ARBA00019114"/>
    </source>
</evidence>
<evidence type="ECO:0000256" key="3">
    <source>
        <dbReference type="ARBA" id="ARBA00012417"/>
    </source>
</evidence>
<evidence type="ECO:0000259" key="12">
    <source>
        <dbReference type="SMART" id="SM00481"/>
    </source>
</evidence>
<comment type="similarity">
    <text evidence="2">Belongs to the DNA polymerase type-C family. DnaE subfamily.</text>
</comment>
<sequence length="1036" mass="117918">MFAQLDTKTVYSFMDSMVTIEAYVEKAKELGYQSIGMMDKQNLYGAFHFLECCQKVGLQPLIGCEMEWRLEEEQDKLTILFLALSTKGYQQLMKLSTASMMGQEVLQLSDWHLEDLALIVPYFPGVERLDLGCDFYIGVSLDTPQKEFGRPLIPLHQVRYFSSQQIEALQVLHAIRDNLTLNQVEDLARNQSLVEARSIRQAFAQRFPSALENLDQLVKGLAYEIDASLKLPRFNRERPAVEELREKAEAGLRNKDLWLPDYQKRLVHELSVIHEMGFDDYFLIVWDLLRFGRSQGYYMGMGRGSAVGSLVAYALNITGIDPVRHHLLFERFLNSERYTMPDIDIDIPDIHRGDFIRYVRDRYGTMHAAQIVTFSTFGAKQAIRDVFKRFGTPEYELSALTKKISFRDNLSSAYQGNASFRQLINSKLEYQKAFAIAQQIEGQPRQTSIHAAGLVMSDQDLTDTIPLKAGEDMLITQYDAHAVEANGLLKMDFLGLRNLTFVQKMAEKVADRYGKEIDIASIDLEDPATLALFAAGKTKGIFQFEQPGAISLLKRVKPNRFEEIVATTSLNRPGASDYSENFVKRKHGKEAVDLLDPSIAPILQPTYGIMLYQEQVMQIAQVYAGFSLGKADLLRRAMSKKNAKEMQAMEEAFVMGARSKGHDEEKAKDIFAMMAKFAGYGFNRSHAYAYSALAFQMAYFKTHYSDVFFDVMLNDSSSSYITDALQMDFKLAKPTLNTIPYHDKIANGQIHLGLKQIKGLAKDFSLWLMEARPFHSVEDFILRLPANYQKKDLLLPIIQLGLFDDLEPNRKKIVENLDNLFVFAEAFGSFFAEESYRWIESDDYSDSEKFEMEQALLGVGISPHPLVSIRKASSFKLDSLSDLLVGNRATILVEVLSVRVIRTKKSGQQMAFLQVSDTKDRLEVTIFPEAFQQFGHFLTTGALLYISGKVQERDDKLQLVVEHIQPASLEKCWLQLAGSSFDQQIARILKKYPGTIPVIVHYQDQNRTLQLQGIYVQKTLDLEAELADYVMKTVFR</sequence>
<dbReference type="InterPro" id="IPR040982">
    <property type="entry name" value="DNA_pol3_finger"/>
</dbReference>
<dbReference type="InterPro" id="IPR029460">
    <property type="entry name" value="DNAPol_HHH"/>
</dbReference>
<dbReference type="InterPro" id="IPR003141">
    <property type="entry name" value="Pol/His_phosphatase_N"/>
</dbReference>
<evidence type="ECO:0000313" key="13">
    <source>
        <dbReference type="EMBL" id="TII00471.1"/>
    </source>
</evidence>
<dbReference type="SMART" id="SM00481">
    <property type="entry name" value="POLIIIAc"/>
    <property type="match status" value="1"/>
</dbReference>
<evidence type="ECO:0000256" key="11">
    <source>
        <dbReference type="ARBA" id="ARBA00049244"/>
    </source>
</evidence>
<keyword evidence="7" id="KW-0235">DNA replication</keyword>
<evidence type="ECO:0000256" key="6">
    <source>
        <dbReference type="ARBA" id="ARBA00022695"/>
    </source>
</evidence>
<comment type="catalytic activity">
    <reaction evidence="11">
        <text>DNA(n) + a 2'-deoxyribonucleoside 5'-triphosphate = DNA(n+1) + diphosphate</text>
        <dbReference type="Rhea" id="RHEA:22508"/>
        <dbReference type="Rhea" id="RHEA-COMP:17339"/>
        <dbReference type="Rhea" id="RHEA-COMP:17340"/>
        <dbReference type="ChEBI" id="CHEBI:33019"/>
        <dbReference type="ChEBI" id="CHEBI:61560"/>
        <dbReference type="ChEBI" id="CHEBI:173112"/>
        <dbReference type="EC" id="2.7.7.7"/>
    </reaction>
</comment>
<dbReference type="GO" id="GO:0003676">
    <property type="term" value="F:nucleic acid binding"/>
    <property type="evidence" value="ECO:0007669"/>
    <property type="project" value="InterPro"/>
</dbReference>
<evidence type="ECO:0000256" key="2">
    <source>
        <dbReference type="ARBA" id="ARBA00009496"/>
    </source>
</evidence>
<protein>
    <recommendedName>
        <fullName evidence="4">DNA polymerase III subunit alpha</fullName>
        <ecNumber evidence="3">2.7.7.7</ecNumber>
    </recommendedName>
</protein>
<dbReference type="Gene3D" id="2.40.50.140">
    <property type="entry name" value="Nucleic acid-binding proteins"/>
    <property type="match status" value="1"/>
</dbReference>
<dbReference type="NCBIfam" id="TIGR00594">
    <property type="entry name" value="polc"/>
    <property type="match status" value="1"/>
</dbReference>
<dbReference type="InterPro" id="IPR011708">
    <property type="entry name" value="DNA_pol3_alpha_NTPase_dom"/>
</dbReference>
<keyword evidence="8" id="KW-0239">DNA-directed DNA polymerase</keyword>
<dbReference type="InterPro" id="IPR004013">
    <property type="entry name" value="PHP_dom"/>
</dbReference>
<dbReference type="PANTHER" id="PTHR32294:SF0">
    <property type="entry name" value="DNA POLYMERASE III SUBUNIT ALPHA"/>
    <property type="match status" value="1"/>
</dbReference>
<dbReference type="Pfam" id="PF14579">
    <property type="entry name" value="HHH_6"/>
    <property type="match status" value="1"/>
</dbReference>
<evidence type="ECO:0000313" key="15">
    <source>
        <dbReference type="Proteomes" id="UP000305165"/>
    </source>
</evidence>
<keyword evidence="6 13" id="KW-0548">Nucleotidyltransferase</keyword>
<evidence type="ECO:0000256" key="9">
    <source>
        <dbReference type="ARBA" id="ARBA00025611"/>
    </source>
</evidence>
<dbReference type="CDD" id="cd04485">
    <property type="entry name" value="DnaE_OBF"/>
    <property type="match status" value="1"/>
</dbReference>
<comment type="subunit">
    <text evidence="10">DNA polymerase III contains a core (composed of alpha, epsilon and theta chains) that associates with a tau subunit. This core dimerizes to form the POLIII' complex. PolIII' associates with the gamma complex (composed of gamma, delta, delta', psi and chi chains) and with the beta chain to form the complete DNA polymerase III complex.</text>
</comment>
<dbReference type="Pfam" id="PF07733">
    <property type="entry name" value="DNA_pol3_alpha"/>
    <property type="match status" value="1"/>
</dbReference>
<comment type="function">
    <text evidence="9">DNA polymerase III is a complex, multichain enzyme responsible for most of the replicative synthesis in bacteria. This DNA polymerase also exhibits 3' to 5' exonuclease activity. The alpha chain is the DNA polymerase.</text>
</comment>
<dbReference type="EMBL" id="SSXO01000002">
    <property type="protein sequence ID" value="TII00471.1"/>
    <property type="molecule type" value="Genomic_DNA"/>
</dbReference>
<dbReference type="Pfam" id="PF01336">
    <property type="entry name" value="tRNA_anti-codon"/>
    <property type="match status" value="1"/>
</dbReference>
<proteinExistence type="inferred from homology"/>
<organism evidence="13 15">
    <name type="scientific">Streptococcus suis</name>
    <dbReference type="NCBI Taxonomy" id="1307"/>
    <lineage>
        <taxon>Bacteria</taxon>
        <taxon>Bacillati</taxon>
        <taxon>Bacillota</taxon>
        <taxon>Bacilli</taxon>
        <taxon>Lactobacillales</taxon>
        <taxon>Streptococcaceae</taxon>
        <taxon>Streptococcus</taxon>
    </lineage>
</organism>
<dbReference type="CDD" id="cd07431">
    <property type="entry name" value="PHP_PolIIIA"/>
    <property type="match status" value="1"/>
</dbReference>
<dbReference type="EC" id="2.7.7.7" evidence="3"/>
<dbReference type="PANTHER" id="PTHR32294">
    <property type="entry name" value="DNA POLYMERASE III SUBUNIT ALPHA"/>
    <property type="match status" value="1"/>
</dbReference>
<evidence type="ECO:0000256" key="8">
    <source>
        <dbReference type="ARBA" id="ARBA00022932"/>
    </source>
</evidence>
<evidence type="ECO:0000256" key="7">
    <source>
        <dbReference type="ARBA" id="ARBA00022705"/>
    </source>
</evidence>
<dbReference type="SUPFAM" id="SSF89550">
    <property type="entry name" value="PHP domain-like"/>
    <property type="match status" value="1"/>
</dbReference>
<dbReference type="Gene3D" id="1.10.10.1600">
    <property type="entry name" value="Bacterial DNA polymerase III alpha subunit, thumb domain"/>
    <property type="match status" value="1"/>
</dbReference>
<dbReference type="InterPro" id="IPR012340">
    <property type="entry name" value="NA-bd_OB-fold"/>
</dbReference>
<dbReference type="Proteomes" id="UP000305165">
    <property type="component" value="Unassembled WGS sequence"/>
</dbReference>
<dbReference type="NCBIfam" id="NF005582">
    <property type="entry name" value="PRK07279.1"/>
    <property type="match status" value="1"/>
</dbReference>
<dbReference type="Gene3D" id="3.20.20.140">
    <property type="entry name" value="Metal-dependent hydrolases"/>
    <property type="match status" value="1"/>
</dbReference>
<accession>A0A4T2GRT1</accession>
<evidence type="ECO:0000256" key="10">
    <source>
        <dbReference type="ARBA" id="ARBA00026073"/>
    </source>
</evidence>
<name>A0A4T2GRT1_STRSU</name>
<comment type="subcellular location">
    <subcellularLocation>
        <location evidence="1">Cytoplasm</location>
    </subcellularLocation>
</comment>
<dbReference type="InterPro" id="IPR016195">
    <property type="entry name" value="Pol/histidinol_Pase-like"/>
</dbReference>